<reference evidence="1 2" key="1">
    <citation type="journal article" date="2024" name="BMC Genomics">
        <title>De novo assembly and annotation of Popillia japonica's genome with initial clues to its potential as an invasive pest.</title>
        <authorList>
            <person name="Cucini C."/>
            <person name="Boschi S."/>
            <person name="Funari R."/>
            <person name="Cardaioli E."/>
            <person name="Iannotti N."/>
            <person name="Marturano G."/>
            <person name="Paoli F."/>
            <person name="Bruttini M."/>
            <person name="Carapelli A."/>
            <person name="Frati F."/>
            <person name="Nardi F."/>
        </authorList>
    </citation>
    <scope>NUCLEOTIDE SEQUENCE [LARGE SCALE GENOMIC DNA]</scope>
    <source>
        <strain evidence="1">DMR45628</strain>
    </source>
</reference>
<proteinExistence type="predicted"/>
<protein>
    <submittedName>
        <fullName evidence="1">Uncharacterized protein</fullName>
    </submittedName>
</protein>
<evidence type="ECO:0000313" key="2">
    <source>
        <dbReference type="Proteomes" id="UP001458880"/>
    </source>
</evidence>
<gene>
    <name evidence="1" type="ORF">QE152_g8592</name>
</gene>
<dbReference type="Proteomes" id="UP001458880">
    <property type="component" value="Unassembled WGS sequence"/>
</dbReference>
<dbReference type="AlphaFoldDB" id="A0AAW1M1X4"/>
<dbReference type="EMBL" id="JASPKY010000069">
    <property type="protein sequence ID" value="KAK9739898.1"/>
    <property type="molecule type" value="Genomic_DNA"/>
</dbReference>
<comment type="caution">
    <text evidence="1">The sequence shown here is derived from an EMBL/GenBank/DDBJ whole genome shotgun (WGS) entry which is preliminary data.</text>
</comment>
<sequence length="128" mass="14286">MRRATVAVVMETSAPGKNPPSREIADRRRSNAAYDSHIEVHYPKTGSHKESVRIPTVRSTLGSLKKHLLKTTNELLPSKSVIVPNYVQNSRISYATTLVLENLAQRGLSYQTMEILARLEKTTKRGDG</sequence>
<keyword evidence="2" id="KW-1185">Reference proteome</keyword>
<accession>A0AAW1M1X4</accession>
<organism evidence="1 2">
    <name type="scientific">Popillia japonica</name>
    <name type="common">Japanese beetle</name>
    <dbReference type="NCBI Taxonomy" id="7064"/>
    <lineage>
        <taxon>Eukaryota</taxon>
        <taxon>Metazoa</taxon>
        <taxon>Ecdysozoa</taxon>
        <taxon>Arthropoda</taxon>
        <taxon>Hexapoda</taxon>
        <taxon>Insecta</taxon>
        <taxon>Pterygota</taxon>
        <taxon>Neoptera</taxon>
        <taxon>Endopterygota</taxon>
        <taxon>Coleoptera</taxon>
        <taxon>Polyphaga</taxon>
        <taxon>Scarabaeiformia</taxon>
        <taxon>Scarabaeidae</taxon>
        <taxon>Rutelinae</taxon>
        <taxon>Popillia</taxon>
    </lineage>
</organism>
<name>A0AAW1M1X4_POPJA</name>
<evidence type="ECO:0000313" key="1">
    <source>
        <dbReference type="EMBL" id="KAK9739898.1"/>
    </source>
</evidence>